<evidence type="ECO:0000256" key="3">
    <source>
        <dbReference type="ARBA" id="ARBA00023163"/>
    </source>
</evidence>
<keyword evidence="3" id="KW-0804">Transcription</keyword>
<dbReference type="EMBL" id="BAABFB010000050">
    <property type="protein sequence ID" value="GAA4482500.1"/>
    <property type="molecule type" value="Genomic_DNA"/>
</dbReference>
<reference evidence="7" key="1">
    <citation type="journal article" date="2019" name="Int. J. Syst. Evol. Microbiol.">
        <title>The Global Catalogue of Microorganisms (GCM) 10K type strain sequencing project: providing services to taxonomists for standard genome sequencing and annotation.</title>
        <authorList>
            <consortium name="The Broad Institute Genomics Platform"/>
            <consortium name="The Broad Institute Genome Sequencing Center for Infectious Disease"/>
            <person name="Wu L."/>
            <person name="Ma J."/>
        </authorList>
    </citation>
    <scope>NUCLEOTIDE SEQUENCE [LARGE SCALE GENOMIC DNA]</scope>
    <source>
        <strain evidence="7">JCM 32206</strain>
    </source>
</reference>
<feature type="DNA-binding region" description="H-T-H motif" evidence="4">
    <location>
        <begin position="36"/>
        <end position="55"/>
    </location>
</feature>
<keyword evidence="7" id="KW-1185">Reference proteome</keyword>
<dbReference type="Pfam" id="PF17754">
    <property type="entry name" value="TetR_C_14"/>
    <property type="match status" value="1"/>
</dbReference>
<evidence type="ECO:0000256" key="2">
    <source>
        <dbReference type="ARBA" id="ARBA00023125"/>
    </source>
</evidence>
<dbReference type="PANTHER" id="PTHR30055">
    <property type="entry name" value="HTH-TYPE TRANSCRIPTIONAL REGULATOR RUTR"/>
    <property type="match status" value="1"/>
</dbReference>
<dbReference type="RefSeq" id="WP_345347012.1">
    <property type="nucleotide sequence ID" value="NZ_BAABFB010000050.1"/>
</dbReference>
<feature type="domain" description="HTH tetR-type" evidence="5">
    <location>
        <begin position="13"/>
        <end position="73"/>
    </location>
</feature>
<dbReference type="Proteomes" id="UP001501183">
    <property type="component" value="Unassembled WGS sequence"/>
</dbReference>
<gene>
    <name evidence="6" type="ORF">GCM10023094_32520</name>
</gene>
<sequence length="232" mass="24645">MTQASGLRAAKKLETWRALRAAAIELVNARGFAAVSVEEIAAAARVSKSTLFNYFDSKESLLLDPDPEDPARWRALAAARPADEPTWDGLREIVTAAICHDESKLLMRKSLIDQCQVMLEPAMAASEPFRGFIREWVGGRIPADPLLVALVVNAALAVVHTAYRGWHPEDGVPHFRTLLRRGFDTVGQGLLNLPAGSPDPAAAALNRAGPVANLAGPVSSLAGPVSSLAGPS</sequence>
<evidence type="ECO:0000313" key="7">
    <source>
        <dbReference type="Proteomes" id="UP001501183"/>
    </source>
</evidence>
<accession>A0ABP8P5U2</accession>
<dbReference type="SUPFAM" id="SSF46689">
    <property type="entry name" value="Homeodomain-like"/>
    <property type="match status" value="1"/>
</dbReference>
<dbReference type="InterPro" id="IPR009057">
    <property type="entry name" value="Homeodomain-like_sf"/>
</dbReference>
<evidence type="ECO:0000256" key="4">
    <source>
        <dbReference type="PROSITE-ProRule" id="PRU00335"/>
    </source>
</evidence>
<dbReference type="Gene3D" id="1.10.10.60">
    <property type="entry name" value="Homeodomain-like"/>
    <property type="match status" value="1"/>
</dbReference>
<dbReference type="Pfam" id="PF00440">
    <property type="entry name" value="TetR_N"/>
    <property type="match status" value="1"/>
</dbReference>
<name>A0ABP8P5U2_9NOCA</name>
<dbReference type="InterPro" id="IPR041347">
    <property type="entry name" value="MftR_C"/>
</dbReference>
<dbReference type="PROSITE" id="PS50977">
    <property type="entry name" value="HTH_TETR_2"/>
    <property type="match status" value="1"/>
</dbReference>
<organism evidence="6 7">
    <name type="scientific">Rhodococcus olei</name>
    <dbReference type="NCBI Taxonomy" id="2161675"/>
    <lineage>
        <taxon>Bacteria</taxon>
        <taxon>Bacillati</taxon>
        <taxon>Actinomycetota</taxon>
        <taxon>Actinomycetes</taxon>
        <taxon>Mycobacteriales</taxon>
        <taxon>Nocardiaceae</taxon>
        <taxon>Rhodococcus</taxon>
    </lineage>
</organism>
<comment type="caution">
    <text evidence="6">The sequence shown here is derived from an EMBL/GenBank/DDBJ whole genome shotgun (WGS) entry which is preliminary data.</text>
</comment>
<evidence type="ECO:0000313" key="6">
    <source>
        <dbReference type="EMBL" id="GAA4482500.1"/>
    </source>
</evidence>
<proteinExistence type="predicted"/>
<dbReference type="InterPro" id="IPR050109">
    <property type="entry name" value="HTH-type_TetR-like_transc_reg"/>
</dbReference>
<dbReference type="Gene3D" id="1.10.357.10">
    <property type="entry name" value="Tetracycline Repressor, domain 2"/>
    <property type="match status" value="1"/>
</dbReference>
<protein>
    <submittedName>
        <fullName evidence="6">TetR family transcriptional regulator</fullName>
    </submittedName>
</protein>
<evidence type="ECO:0000256" key="1">
    <source>
        <dbReference type="ARBA" id="ARBA00023015"/>
    </source>
</evidence>
<keyword evidence="2 4" id="KW-0238">DNA-binding</keyword>
<dbReference type="PANTHER" id="PTHR30055:SF238">
    <property type="entry name" value="MYCOFACTOCIN BIOSYNTHESIS TRANSCRIPTIONAL REGULATOR MFTR-RELATED"/>
    <property type="match status" value="1"/>
</dbReference>
<evidence type="ECO:0000259" key="5">
    <source>
        <dbReference type="PROSITE" id="PS50977"/>
    </source>
</evidence>
<keyword evidence="1" id="KW-0805">Transcription regulation</keyword>
<dbReference type="PRINTS" id="PR00455">
    <property type="entry name" value="HTHTETR"/>
</dbReference>
<dbReference type="InterPro" id="IPR001647">
    <property type="entry name" value="HTH_TetR"/>
</dbReference>